<dbReference type="PROSITE" id="PS51383">
    <property type="entry name" value="YJEF_C_3"/>
    <property type="match status" value="1"/>
</dbReference>
<feature type="domain" description="YjeF C-terminal" evidence="7">
    <location>
        <begin position="13"/>
        <end position="263"/>
    </location>
</feature>
<keyword evidence="4 6" id="KW-0520">NAD</keyword>
<evidence type="ECO:0000259" key="7">
    <source>
        <dbReference type="PROSITE" id="PS51383"/>
    </source>
</evidence>
<dbReference type="GO" id="GO:0052856">
    <property type="term" value="F:NAD(P)HX epimerase activity"/>
    <property type="evidence" value="ECO:0007669"/>
    <property type="project" value="TreeGrafter"/>
</dbReference>
<feature type="binding site" evidence="6">
    <location>
        <begin position="179"/>
        <end position="183"/>
    </location>
    <ligand>
        <name>AMP</name>
        <dbReference type="ChEBI" id="CHEBI:456215"/>
    </ligand>
</feature>
<dbReference type="Pfam" id="PF01256">
    <property type="entry name" value="Carb_kinase"/>
    <property type="match status" value="1"/>
</dbReference>
<sequence>MGVSDDCSTFQNLPNLWRTSLPNPDSSSHKYQRGYCVVFAAPALTGATRMAATAALRIGAGLVTVQAAQRGDIYRMTLPPEIMVQDDGEPVPDKATVLLGGPGGISPHHKRDLLRRSDLPRVIDSGALPDRPALLNGTVKTVLTPHEGEFETLFGPIGDDRRQAALQTAQRAQSIVVLKGPVTLIAHPDGRLIVNDRPDANLATAGTGDVLAGMIAGLIAQGMDVFYAAAAAVWMHSEAARRIGHGLIASDIIKALPNVLKTAADPDS</sequence>
<dbReference type="EC" id="4.2.1.136" evidence="6"/>
<dbReference type="AlphaFoldDB" id="A0A8J3CM53"/>
<name>A0A8J3CM53_9PROT</name>
<comment type="catalytic activity">
    <reaction evidence="6">
        <text>(6S)-NADPHX + ADP = AMP + phosphate + NADPH + H(+)</text>
        <dbReference type="Rhea" id="RHEA:32235"/>
        <dbReference type="ChEBI" id="CHEBI:15378"/>
        <dbReference type="ChEBI" id="CHEBI:43474"/>
        <dbReference type="ChEBI" id="CHEBI:57783"/>
        <dbReference type="ChEBI" id="CHEBI:64076"/>
        <dbReference type="ChEBI" id="CHEBI:456215"/>
        <dbReference type="ChEBI" id="CHEBI:456216"/>
        <dbReference type="EC" id="4.2.1.136"/>
    </reaction>
</comment>
<feature type="binding site" evidence="6">
    <location>
        <position position="146"/>
    </location>
    <ligand>
        <name>(6S)-NADPHX</name>
        <dbReference type="ChEBI" id="CHEBI:64076"/>
    </ligand>
</feature>
<accession>A0A8J3CM53</accession>
<dbReference type="GO" id="GO:0052855">
    <property type="term" value="F:ADP-dependent NAD(P)H-hydrate dehydratase activity"/>
    <property type="evidence" value="ECO:0007669"/>
    <property type="project" value="UniProtKB-UniRule"/>
</dbReference>
<keyword evidence="9" id="KW-1185">Reference proteome</keyword>
<dbReference type="InterPro" id="IPR029056">
    <property type="entry name" value="Ribokinase-like"/>
</dbReference>
<feature type="binding site" evidence="6">
    <location>
        <position position="47"/>
    </location>
    <ligand>
        <name>(6S)-NADPHX</name>
        <dbReference type="ChEBI" id="CHEBI:64076"/>
    </ligand>
</feature>
<dbReference type="EMBL" id="BMZH01000001">
    <property type="protein sequence ID" value="GHA81202.1"/>
    <property type="molecule type" value="Genomic_DNA"/>
</dbReference>
<dbReference type="InterPro" id="IPR017953">
    <property type="entry name" value="Carbohydrate_kinase_pred_CS"/>
</dbReference>
<dbReference type="GO" id="GO:0046496">
    <property type="term" value="P:nicotinamide nucleotide metabolic process"/>
    <property type="evidence" value="ECO:0007669"/>
    <property type="project" value="UniProtKB-UniRule"/>
</dbReference>
<dbReference type="CDD" id="cd01171">
    <property type="entry name" value="YXKO-related"/>
    <property type="match status" value="1"/>
</dbReference>
<evidence type="ECO:0000256" key="6">
    <source>
        <dbReference type="HAMAP-Rule" id="MF_01965"/>
    </source>
</evidence>
<evidence type="ECO:0000256" key="5">
    <source>
        <dbReference type="ARBA" id="ARBA00023239"/>
    </source>
</evidence>
<feature type="binding site" evidence="6">
    <location>
        <position position="208"/>
    </location>
    <ligand>
        <name>AMP</name>
        <dbReference type="ChEBI" id="CHEBI:456215"/>
    </ligand>
</feature>
<comment type="caution">
    <text evidence="8">The sequence shown here is derived from an EMBL/GenBank/DDBJ whole genome shotgun (WGS) entry which is preliminary data.</text>
</comment>
<dbReference type="PANTHER" id="PTHR12592:SF0">
    <property type="entry name" value="ATP-DEPENDENT (S)-NAD(P)H-HYDRATE DEHYDRATASE"/>
    <property type="match status" value="1"/>
</dbReference>
<dbReference type="NCBIfam" id="TIGR00196">
    <property type="entry name" value="yjeF_cterm"/>
    <property type="match status" value="1"/>
</dbReference>
<feature type="binding site" evidence="6">
    <location>
        <position position="103"/>
    </location>
    <ligand>
        <name>(6S)-NADPHX</name>
        <dbReference type="ChEBI" id="CHEBI:64076"/>
    </ligand>
</feature>
<protein>
    <recommendedName>
        <fullName evidence="6">ADP-dependent (S)-NAD(P)H-hydrate dehydratase</fullName>
        <ecNumber evidence="6">4.2.1.136</ecNumber>
    </recommendedName>
    <alternativeName>
        <fullName evidence="6">ADP-dependent NAD(P)HX dehydratase</fullName>
    </alternativeName>
</protein>
<evidence type="ECO:0000256" key="1">
    <source>
        <dbReference type="ARBA" id="ARBA00022741"/>
    </source>
</evidence>
<feature type="binding site" evidence="6">
    <location>
        <position position="209"/>
    </location>
    <ligand>
        <name>(6S)-NADPHX</name>
        <dbReference type="ChEBI" id="CHEBI:64076"/>
    </ligand>
</feature>
<dbReference type="GO" id="GO:0110051">
    <property type="term" value="P:metabolite repair"/>
    <property type="evidence" value="ECO:0007669"/>
    <property type="project" value="TreeGrafter"/>
</dbReference>
<gene>
    <name evidence="6" type="primary">nnrD</name>
    <name evidence="8" type="ORF">GCM10009069_00150</name>
</gene>
<comment type="catalytic activity">
    <reaction evidence="6">
        <text>(6S)-NADHX + ADP = AMP + phosphate + NADH + H(+)</text>
        <dbReference type="Rhea" id="RHEA:32223"/>
        <dbReference type="ChEBI" id="CHEBI:15378"/>
        <dbReference type="ChEBI" id="CHEBI:43474"/>
        <dbReference type="ChEBI" id="CHEBI:57945"/>
        <dbReference type="ChEBI" id="CHEBI:64074"/>
        <dbReference type="ChEBI" id="CHEBI:456215"/>
        <dbReference type="ChEBI" id="CHEBI:456216"/>
        <dbReference type="EC" id="4.2.1.136"/>
    </reaction>
</comment>
<evidence type="ECO:0000313" key="8">
    <source>
        <dbReference type="EMBL" id="GHA81202.1"/>
    </source>
</evidence>
<reference evidence="8" key="1">
    <citation type="journal article" date="2014" name="Int. J. Syst. Evol. Microbiol.">
        <title>Complete genome sequence of Corynebacterium casei LMG S-19264T (=DSM 44701T), isolated from a smear-ripened cheese.</title>
        <authorList>
            <consortium name="US DOE Joint Genome Institute (JGI-PGF)"/>
            <person name="Walter F."/>
            <person name="Albersmeier A."/>
            <person name="Kalinowski J."/>
            <person name="Ruckert C."/>
        </authorList>
    </citation>
    <scope>NUCLEOTIDE SEQUENCE</scope>
    <source>
        <strain evidence="8">KCTC 32513</strain>
    </source>
</reference>
<dbReference type="HAMAP" id="MF_01965">
    <property type="entry name" value="NADHX_dehydratase"/>
    <property type="match status" value="1"/>
</dbReference>
<dbReference type="PANTHER" id="PTHR12592">
    <property type="entry name" value="ATP-DEPENDENT (S)-NAD(P)H-HYDRATE DEHYDRATASE FAMILY MEMBER"/>
    <property type="match status" value="1"/>
</dbReference>
<comment type="function">
    <text evidence="6">Catalyzes the dehydration of the S-form of NAD(P)HX at the expense of ADP, which is converted to AMP. Together with NAD(P)HX epimerase, which catalyzes the epimerization of the S- and R-forms, the enzyme allows the repair of both epimers of NAD(P)HX, a damaged form of NAD(P)H that is a result of enzymatic or heat-dependent hydration.</text>
</comment>
<keyword evidence="3 6" id="KW-0521">NADP</keyword>
<dbReference type="GO" id="GO:0005524">
    <property type="term" value="F:ATP binding"/>
    <property type="evidence" value="ECO:0007669"/>
    <property type="project" value="UniProtKB-KW"/>
</dbReference>
<keyword evidence="1 6" id="KW-0547">Nucleotide-binding</keyword>
<keyword evidence="5 6" id="KW-0456">Lyase</keyword>
<organism evidence="8 9">
    <name type="scientific">Algimonas arctica</name>
    <dbReference type="NCBI Taxonomy" id="1479486"/>
    <lineage>
        <taxon>Bacteria</taxon>
        <taxon>Pseudomonadati</taxon>
        <taxon>Pseudomonadota</taxon>
        <taxon>Alphaproteobacteria</taxon>
        <taxon>Maricaulales</taxon>
        <taxon>Robiginitomaculaceae</taxon>
        <taxon>Algimonas</taxon>
    </lineage>
</organism>
<dbReference type="RefSeq" id="WP_189494124.1">
    <property type="nucleotide sequence ID" value="NZ_BMZH01000001.1"/>
</dbReference>
<dbReference type="SUPFAM" id="SSF53613">
    <property type="entry name" value="Ribokinase-like"/>
    <property type="match status" value="1"/>
</dbReference>
<comment type="similarity">
    <text evidence="6">Belongs to the NnrD/CARKD family.</text>
</comment>
<comment type="cofactor">
    <cofactor evidence="6">
        <name>Mg(2+)</name>
        <dbReference type="ChEBI" id="CHEBI:18420"/>
    </cofactor>
</comment>
<dbReference type="InterPro" id="IPR000631">
    <property type="entry name" value="CARKD"/>
</dbReference>
<dbReference type="Gene3D" id="3.40.1190.20">
    <property type="match status" value="1"/>
</dbReference>
<proteinExistence type="inferred from homology"/>
<evidence type="ECO:0000256" key="2">
    <source>
        <dbReference type="ARBA" id="ARBA00022840"/>
    </source>
</evidence>
<reference evidence="8" key="2">
    <citation type="submission" date="2020-09" db="EMBL/GenBank/DDBJ databases">
        <authorList>
            <person name="Sun Q."/>
            <person name="Kim S."/>
        </authorList>
    </citation>
    <scope>NUCLEOTIDE SEQUENCE</scope>
    <source>
        <strain evidence="8">KCTC 32513</strain>
    </source>
</reference>
<evidence type="ECO:0000256" key="3">
    <source>
        <dbReference type="ARBA" id="ARBA00022857"/>
    </source>
</evidence>
<evidence type="ECO:0000313" key="9">
    <source>
        <dbReference type="Proteomes" id="UP000634004"/>
    </source>
</evidence>
<keyword evidence="2 6" id="KW-0067">ATP-binding</keyword>
<comment type="subunit">
    <text evidence="6">Homotetramer.</text>
</comment>
<dbReference type="Proteomes" id="UP000634004">
    <property type="component" value="Unassembled WGS sequence"/>
</dbReference>
<evidence type="ECO:0000256" key="4">
    <source>
        <dbReference type="ARBA" id="ARBA00023027"/>
    </source>
</evidence>
<dbReference type="PROSITE" id="PS01050">
    <property type="entry name" value="YJEF_C_2"/>
    <property type="match status" value="1"/>
</dbReference>